<feature type="transmembrane region" description="Helical" evidence="7">
    <location>
        <begin position="450"/>
        <end position="467"/>
    </location>
</feature>
<proteinExistence type="inferred from homology"/>
<dbReference type="PANTHER" id="PTHR30572:SF4">
    <property type="entry name" value="ABC TRANSPORTER PERMEASE YTRF"/>
    <property type="match status" value="1"/>
</dbReference>
<comment type="subcellular location">
    <subcellularLocation>
        <location evidence="1">Cell membrane</location>
        <topology evidence="1">Multi-pass membrane protein</topology>
    </subcellularLocation>
</comment>
<evidence type="ECO:0000256" key="2">
    <source>
        <dbReference type="ARBA" id="ARBA00022475"/>
    </source>
</evidence>
<dbReference type="InterPro" id="IPR050250">
    <property type="entry name" value="Macrolide_Exporter_MacB"/>
</dbReference>
<feature type="transmembrane region" description="Helical" evidence="7">
    <location>
        <begin position="284"/>
        <end position="305"/>
    </location>
</feature>
<sequence length="866" mass="99032">MKIYRKLSLQYIKKNKSRSLMMLIMIIATVAFMISIDMIDISRAYDKAEVYKRTYGDYHCEYVDISKEKMQKVAKDKRVGYNDNVQNLGYLINNNNGTRVELKSFNGENDNSMKYFDRKGQILKGKIPKNNNEIVVDEISAKNLGIEGNPIGKKISFELRKSYTLPNGEEKLYSERKTFKVVGVVKRVYEGLNSEITGAEQERGISYTYGDFNGQNIIPQEALTYDIILRYANVKEEKASSLVEKVSATYNLGRMAFYPNGNYLAALSDVTFAREISNTRTSNLVLILTVILLVFNMLNIIWSEYLKEISMLRLIGSRKRDIRFMVIYQSLLLAVIGIAIGVIVGIGITGIGVNILKDSTLEIAKVKPKIHIDSGVMIKTIIISVVSIALATIVPVIKIGRVGCMESISSSSKHKNKTKQSKIGKFIQDKFGIYRYMGVRNLWLKKTRTLISILTVTLCGYLIMYTFSDMENEVNDKIRRIYYKYDIESSMGIANDPETYKIPENKIEKIKNMDAVKCANARFNGDATFIEDKNKINDYYIKYFGIDGSEKVEYENHLRFFENDDIKKVVAPYMLDNKITKDIEQKTNGYINVAVFNSFYDPTTTDTYHKIYKNLKVGDIITLGVKYHNGDKIEKRNIKVRVGAILKDDWQSYGDALQPSGLEIITSDDNMKELLGFKAYNNLIVDYKDINNVEENRKVEKYVRDNIPAALRIKQGFYNQQKEAMSQIYRESIINITLVLMIAAISIFCTVKSNIMERRKEIFTMRALGMSAKDMNSMNMYEAVTYAVLSIISGIALATYKLVKYVEWNNNAYTDFGIEHFMDFTFPYPQAIIFAVVTLATCIIAVKLANRDFKNKEISDGMRDID</sequence>
<dbReference type="GO" id="GO:0005886">
    <property type="term" value="C:plasma membrane"/>
    <property type="evidence" value="ECO:0007669"/>
    <property type="project" value="UniProtKB-SubCell"/>
</dbReference>
<dbReference type="InterPro" id="IPR003838">
    <property type="entry name" value="ABC3_permease_C"/>
</dbReference>
<evidence type="ECO:0000256" key="1">
    <source>
        <dbReference type="ARBA" id="ARBA00004651"/>
    </source>
</evidence>
<feature type="domain" description="ABC3 transporter permease C-terminal" evidence="8">
    <location>
        <begin position="284"/>
        <end position="401"/>
    </location>
</feature>
<keyword evidence="10" id="KW-1185">Reference proteome</keyword>
<comment type="caution">
    <text evidence="9">The sequence shown here is derived from an EMBL/GenBank/DDBJ whole genome shotgun (WGS) entry which is preliminary data.</text>
</comment>
<evidence type="ECO:0000259" key="8">
    <source>
        <dbReference type="Pfam" id="PF02687"/>
    </source>
</evidence>
<feature type="transmembrane region" description="Helical" evidence="7">
    <location>
        <begin position="326"/>
        <end position="356"/>
    </location>
</feature>
<dbReference type="Pfam" id="PF02687">
    <property type="entry name" value="FtsX"/>
    <property type="match status" value="2"/>
</dbReference>
<feature type="transmembrane region" description="Helical" evidence="7">
    <location>
        <begin position="732"/>
        <end position="751"/>
    </location>
</feature>
<reference evidence="9 10" key="2">
    <citation type="submission" date="2008-10" db="EMBL/GenBank/DDBJ databases">
        <title>Draft genome sequence of Clostridium hiranonis (DSM 13275).</title>
        <authorList>
            <person name="Sudarsanam P."/>
            <person name="Ley R."/>
            <person name="Guruge J."/>
            <person name="Turnbaugh P.J."/>
            <person name="Mahowald M."/>
            <person name="Liep D."/>
            <person name="Gordon J."/>
        </authorList>
    </citation>
    <scope>NUCLEOTIDE SEQUENCE [LARGE SCALE GENOMIC DNA]</scope>
    <source>
        <strain evidence="9 10">DSM 13275</strain>
    </source>
</reference>
<dbReference type="OrthoDB" id="1694171at2"/>
<keyword evidence="4 7" id="KW-1133">Transmembrane helix</keyword>
<dbReference type="HOGENOM" id="CLU_010964_2_1_9"/>
<evidence type="ECO:0000256" key="3">
    <source>
        <dbReference type="ARBA" id="ARBA00022692"/>
    </source>
</evidence>
<gene>
    <name evidence="9" type="ORF">CLOHIR_00252</name>
</gene>
<feature type="transmembrane region" description="Helical" evidence="7">
    <location>
        <begin position="376"/>
        <end position="397"/>
    </location>
</feature>
<dbReference type="PANTHER" id="PTHR30572">
    <property type="entry name" value="MEMBRANE COMPONENT OF TRANSPORTER-RELATED"/>
    <property type="match status" value="1"/>
</dbReference>
<protein>
    <submittedName>
        <fullName evidence="9">Efflux ABC transporter, permease protein</fullName>
    </submittedName>
</protein>
<dbReference type="AlphaFoldDB" id="B6FWK3"/>
<name>B6FWK3_PEPHT</name>
<keyword evidence="2" id="KW-1003">Cell membrane</keyword>
<comment type="similarity">
    <text evidence="6">Belongs to the ABC-4 integral membrane protein family.</text>
</comment>
<reference evidence="9 10" key="1">
    <citation type="submission" date="2008-09" db="EMBL/GenBank/DDBJ databases">
        <authorList>
            <person name="Fulton L."/>
            <person name="Clifton S."/>
            <person name="Fulton B."/>
            <person name="Xu J."/>
            <person name="Minx P."/>
            <person name="Pepin K.H."/>
            <person name="Johnson M."/>
            <person name="Thiruvilangam P."/>
            <person name="Bhonagiri V."/>
            <person name="Nash W.E."/>
            <person name="Mardis E.R."/>
            <person name="Wilson R.K."/>
        </authorList>
    </citation>
    <scope>NUCLEOTIDE SEQUENCE [LARGE SCALE GENOMIC DNA]</scope>
    <source>
        <strain evidence="9 10">DSM 13275</strain>
    </source>
</reference>
<feature type="transmembrane region" description="Helical" evidence="7">
    <location>
        <begin position="783"/>
        <end position="803"/>
    </location>
</feature>
<dbReference type="RefSeq" id="WP_006439173.1">
    <property type="nucleotide sequence ID" value="NZ_DS995355.1"/>
</dbReference>
<keyword evidence="3 7" id="KW-0812">Transmembrane</keyword>
<dbReference type="eggNOG" id="COG0577">
    <property type="taxonomic scope" value="Bacteria"/>
</dbReference>
<evidence type="ECO:0000256" key="5">
    <source>
        <dbReference type="ARBA" id="ARBA00023136"/>
    </source>
</evidence>
<feature type="transmembrane region" description="Helical" evidence="7">
    <location>
        <begin position="831"/>
        <end position="849"/>
    </location>
</feature>
<evidence type="ECO:0000313" key="9">
    <source>
        <dbReference type="EMBL" id="EEA86110.1"/>
    </source>
</evidence>
<keyword evidence="5 7" id="KW-0472">Membrane</keyword>
<evidence type="ECO:0000256" key="4">
    <source>
        <dbReference type="ARBA" id="ARBA00022989"/>
    </source>
</evidence>
<evidence type="ECO:0000313" key="10">
    <source>
        <dbReference type="Proteomes" id="UP000003178"/>
    </source>
</evidence>
<feature type="domain" description="ABC3 transporter permease C-terminal" evidence="8">
    <location>
        <begin position="736"/>
        <end position="845"/>
    </location>
</feature>
<feature type="transmembrane region" description="Helical" evidence="7">
    <location>
        <begin position="20"/>
        <end position="39"/>
    </location>
</feature>
<dbReference type="EMBL" id="ABWP01000010">
    <property type="protein sequence ID" value="EEA86110.1"/>
    <property type="molecule type" value="Genomic_DNA"/>
</dbReference>
<dbReference type="Proteomes" id="UP000003178">
    <property type="component" value="Unassembled WGS sequence"/>
</dbReference>
<dbReference type="STRING" id="500633.CLOHIR_00252"/>
<organism evidence="9 10">
    <name type="scientific">Peptacetobacter hiranonis (strain DSM 13275 / JCM 10541 / KCTC 15199 / TO-931)</name>
    <name type="common">Clostridium hiranonis</name>
    <dbReference type="NCBI Taxonomy" id="500633"/>
    <lineage>
        <taxon>Bacteria</taxon>
        <taxon>Bacillati</taxon>
        <taxon>Bacillota</taxon>
        <taxon>Clostridia</taxon>
        <taxon>Peptostreptococcales</taxon>
        <taxon>Peptostreptococcaceae</taxon>
        <taxon>Peptacetobacter</taxon>
    </lineage>
</organism>
<evidence type="ECO:0000256" key="6">
    <source>
        <dbReference type="ARBA" id="ARBA00038076"/>
    </source>
</evidence>
<dbReference type="GO" id="GO:0022857">
    <property type="term" value="F:transmembrane transporter activity"/>
    <property type="evidence" value="ECO:0007669"/>
    <property type="project" value="TreeGrafter"/>
</dbReference>
<evidence type="ECO:0000256" key="7">
    <source>
        <dbReference type="SAM" id="Phobius"/>
    </source>
</evidence>
<accession>B6FWK3</accession>